<name>A0ABN9USF9_9DINO</name>
<evidence type="ECO:0000313" key="3">
    <source>
        <dbReference type="EMBL" id="CAK0862976.1"/>
    </source>
</evidence>
<feature type="non-terminal residue" evidence="3">
    <location>
        <position position="185"/>
    </location>
</feature>
<feature type="non-terminal residue" evidence="3">
    <location>
        <position position="1"/>
    </location>
</feature>
<feature type="compositionally biased region" description="Basic and acidic residues" evidence="2">
    <location>
        <begin position="128"/>
        <end position="137"/>
    </location>
</feature>
<dbReference type="Proteomes" id="UP001189429">
    <property type="component" value="Unassembled WGS sequence"/>
</dbReference>
<evidence type="ECO:0000313" key="4">
    <source>
        <dbReference type="Proteomes" id="UP001189429"/>
    </source>
</evidence>
<feature type="coiled-coil region" evidence="1">
    <location>
        <begin position="32"/>
        <end position="59"/>
    </location>
</feature>
<protein>
    <submittedName>
        <fullName evidence="3">Uncharacterized protein</fullName>
    </submittedName>
</protein>
<reference evidence="3" key="1">
    <citation type="submission" date="2023-10" db="EMBL/GenBank/DDBJ databases">
        <authorList>
            <person name="Chen Y."/>
            <person name="Shah S."/>
            <person name="Dougan E. K."/>
            <person name="Thang M."/>
            <person name="Chan C."/>
        </authorList>
    </citation>
    <scope>NUCLEOTIDE SEQUENCE [LARGE SCALE GENOMIC DNA]</scope>
</reference>
<evidence type="ECO:0000256" key="1">
    <source>
        <dbReference type="SAM" id="Coils"/>
    </source>
</evidence>
<accession>A0ABN9USF9</accession>
<keyword evidence="4" id="KW-1185">Reference proteome</keyword>
<feature type="compositionally biased region" description="Basic and acidic residues" evidence="2">
    <location>
        <begin position="150"/>
        <end position="163"/>
    </location>
</feature>
<keyword evidence="1" id="KW-0175">Coiled coil</keyword>
<feature type="region of interest" description="Disordered" evidence="2">
    <location>
        <begin position="93"/>
        <end position="165"/>
    </location>
</feature>
<dbReference type="EMBL" id="CAUYUJ010016216">
    <property type="protein sequence ID" value="CAK0862976.1"/>
    <property type="molecule type" value="Genomic_DNA"/>
</dbReference>
<organism evidence="3 4">
    <name type="scientific">Prorocentrum cordatum</name>
    <dbReference type="NCBI Taxonomy" id="2364126"/>
    <lineage>
        <taxon>Eukaryota</taxon>
        <taxon>Sar</taxon>
        <taxon>Alveolata</taxon>
        <taxon>Dinophyceae</taxon>
        <taxon>Prorocentrales</taxon>
        <taxon>Prorocentraceae</taxon>
        <taxon>Prorocentrum</taxon>
    </lineage>
</organism>
<comment type="caution">
    <text evidence="3">The sequence shown here is derived from an EMBL/GenBank/DDBJ whole genome shotgun (WGS) entry which is preliminary data.</text>
</comment>
<proteinExistence type="predicted"/>
<gene>
    <name evidence="3" type="ORF">PCOR1329_LOCUS51266</name>
</gene>
<sequence length="185" mass="20012">CIKAKEDIYTTKQQALLAICPEFGALWTPPPATHAEGQLAAAAQKLRQLQTQQGKIKAQLVAAAQSQKELPRRLSENVEQRLAAQAEVDSLVGETIAGAATPSDQEKPREETEFPELGADDLETLGAEGKREYEEATKAAAEASATLKQDAAKEDEQGARAENLDFTYPDAVNKYIEATAQFKAK</sequence>
<evidence type="ECO:0000256" key="2">
    <source>
        <dbReference type="SAM" id="MobiDB-lite"/>
    </source>
</evidence>